<dbReference type="InterPro" id="IPR029494">
    <property type="entry name" value="DarT"/>
</dbReference>
<proteinExistence type="predicted"/>
<keyword evidence="3" id="KW-0808">Transferase</keyword>
<keyword evidence="5" id="KW-0238">DNA-binding</keyword>
<dbReference type="Pfam" id="PF14487">
    <property type="entry name" value="DarT"/>
    <property type="match status" value="1"/>
</dbReference>
<evidence type="ECO:0000256" key="4">
    <source>
        <dbReference type="ARBA" id="ARBA00022695"/>
    </source>
</evidence>
<reference evidence="7" key="1">
    <citation type="submission" date="2018-05" db="EMBL/GenBank/DDBJ databases">
        <authorList>
            <person name="Lanie J.A."/>
            <person name="Ng W.-L."/>
            <person name="Kazmierczak K.M."/>
            <person name="Andrzejewski T.M."/>
            <person name="Davidsen T.M."/>
            <person name="Wayne K.J."/>
            <person name="Tettelin H."/>
            <person name="Glass J.I."/>
            <person name="Rusch D."/>
            <person name="Podicherti R."/>
            <person name="Tsui H.-C.T."/>
            <person name="Winkler M.E."/>
        </authorList>
    </citation>
    <scope>NUCLEOTIDE SEQUENCE</scope>
</reference>
<evidence type="ECO:0000313" key="7">
    <source>
        <dbReference type="EMBL" id="SVC96587.1"/>
    </source>
</evidence>
<dbReference type="GO" id="GO:0003677">
    <property type="term" value="F:DNA binding"/>
    <property type="evidence" value="ECO:0007669"/>
    <property type="project" value="UniProtKB-KW"/>
</dbReference>
<dbReference type="EMBL" id="UINC01121432">
    <property type="protein sequence ID" value="SVC96587.1"/>
    <property type="molecule type" value="Genomic_DNA"/>
</dbReference>
<protein>
    <recommendedName>
        <fullName evidence="6">DarT domain-containing protein</fullName>
    </recommendedName>
</protein>
<feature type="domain" description="DarT" evidence="6">
    <location>
        <begin position="1"/>
        <end position="132"/>
    </location>
</feature>
<evidence type="ECO:0000256" key="1">
    <source>
        <dbReference type="ARBA" id="ARBA00022649"/>
    </source>
</evidence>
<organism evidence="7">
    <name type="scientific">marine metagenome</name>
    <dbReference type="NCBI Taxonomy" id="408172"/>
    <lineage>
        <taxon>unclassified sequences</taxon>
        <taxon>metagenomes</taxon>
        <taxon>ecological metagenomes</taxon>
    </lineage>
</organism>
<keyword evidence="1" id="KW-1277">Toxin-antitoxin system</keyword>
<feature type="non-terminal residue" evidence="7">
    <location>
        <position position="1"/>
    </location>
</feature>
<dbReference type="AlphaFoldDB" id="A0A382RHG7"/>
<keyword evidence="4" id="KW-0548">Nucleotidyltransferase</keyword>
<sequence>LNCLSVSFPNYQMFYTKSMGKQDEWAVILFDLNIIKEHRCEFTSKNSASTDSKPIEGIEGAEQMFADLELRERLDLPSYYTTNPQAEVLEYSVVPHLWIKEVHLYSNKHMNKVAKWKKSENTIIKVDRNYFRPREDYGHWSGGSQRSQ</sequence>
<dbReference type="GO" id="GO:0016757">
    <property type="term" value="F:glycosyltransferase activity"/>
    <property type="evidence" value="ECO:0007669"/>
    <property type="project" value="UniProtKB-KW"/>
</dbReference>
<dbReference type="PROSITE" id="PS52018">
    <property type="entry name" value="DART"/>
    <property type="match status" value="1"/>
</dbReference>
<evidence type="ECO:0000256" key="5">
    <source>
        <dbReference type="ARBA" id="ARBA00023125"/>
    </source>
</evidence>
<evidence type="ECO:0000256" key="2">
    <source>
        <dbReference type="ARBA" id="ARBA00022676"/>
    </source>
</evidence>
<name>A0A382RHG7_9ZZZZ</name>
<dbReference type="GO" id="GO:0016779">
    <property type="term" value="F:nucleotidyltransferase activity"/>
    <property type="evidence" value="ECO:0007669"/>
    <property type="project" value="UniProtKB-KW"/>
</dbReference>
<evidence type="ECO:0000256" key="3">
    <source>
        <dbReference type="ARBA" id="ARBA00022679"/>
    </source>
</evidence>
<gene>
    <name evidence="7" type="ORF">METZ01_LOCUS349441</name>
</gene>
<accession>A0A382RHG7</accession>
<keyword evidence="2" id="KW-0328">Glycosyltransferase</keyword>
<evidence type="ECO:0000259" key="6">
    <source>
        <dbReference type="PROSITE" id="PS52018"/>
    </source>
</evidence>